<dbReference type="Pfam" id="PF13489">
    <property type="entry name" value="Methyltransf_23"/>
    <property type="match status" value="1"/>
</dbReference>
<sequence>MGHAYVGAVSQRTERFDADYYRRFYGRSGVHDARRIAQLAAGVTSLAAWWRIPVRSVLDVGAGPGFWRTWLAGSMPKVRYHGIDVSEHACRTHGHELADLATWWPRRRYDLVVCQSVLQYLDDRACARAIDALAEACRGLLVLEVPTVADRDGVIDPDGTDLDVHWRTGAWYRRRLAGGFTEIGGGLWLSRRCPAPFFELERAR</sequence>
<dbReference type="CDD" id="cd02440">
    <property type="entry name" value="AdoMet_MTases"/>
    <property type="match status" value="1"/>
</dbReference>
<dbReference type="SUPFAM" id="SSF53335">
    <property type="entry name" value="S-adenosyl-L-methionine-dependent methyltransferases"/>
    <property type="match status" value="1"/>
</dbReference>
<protein>
    <submittedName>
        <fullName evidence="1">Unannotated protein</fullName>
    </submittedName>
</protein>
<accession>A0A6J6EN69</accession>
<organism evidence="1">
    <name type="scientific">freshwater metagenome</name>
    <dbReference type="NCBI Taxonomy" id="449393"/>
    <lineage>
        <taxon>unclassified sequences</taxon>
        <taxon>metagenomes</taxon>
        <taxon>ecological metagenomes</taxon>
    </lineage>
</organism>
<proteinExistence type="predicted"/>
<name>A0A6J6EN69_9ZZZZ</name>
<reference evidence="1" key="1">
    <citation type="submission" date="2020-05" db="EMBL/GenBank/DDBJ databases">
        <authorList>
            <person name="Chiriac C."/>
            <person name="Salcher M."/>
            <person name="Ghai R."/>
            <person name="Kavagutti S V."/>
        </authorList>
    </citation>
    <scope>NUCLEOTIDE SEQUENCE</scope>
</reference>
<dbReference type="AlphaFoldDB" id="A0A6J6EN69"/>
<dbReference type="InterPro" id="IPR029063">
    <property type="entry name" value="SAM-dependent_MTases_sf"/>
</dbReference>
<dbReference type="EMBL" id="CAEZSR010000133">
    <property type="protein sequence ID" value="CAB4578001.1"/>
    <property type="molecule type" value="Genomic_DNA"/>
</dbReference>
<dbReference type="Gene3D" id="3.40.50.150">
    <property type="entry name" value="Vaccinia Virus protein VP39"/>
    <property type="match status" value="1"/>
</dbReference>
<gene>
    <name evidence="1" type="ORF">UFOPK1493_02851</name>
</gene>
<evidence type="ECO:0000313" key="1">
    <source>
        <dbReference type="EMBL" id="CAB4578001.1"/>
    </source>
</evidence>